<evidence type="ECO:0000313" key="6">
    <source>
        <dbReference type="Proteomes" id="UP000053201"/>
    </source>
</evidence>
<dbReference type="FunFam" id="3.10.20.30:FF:000037">
    <property type="entry name" value="YGR210C-like protein"/>
    <property type="match status" value="1"/>
</dbReference>
<dbReference type="GeneID" id="27691822"/>
<dbReference type="eggNOG" id="KOG1491">
    <property type="taxonomic scope" value="Eukaryota"/>
</dbReference>
<dbReference type="EMBL" id="KQ257473">
    <property type="protein sequence ID" value="KNC95921.1"/>
    <property type="molecule type" value="Genomic_DNA"/>
</dbReference>
<dbReference type="FunCoup" id="A0A0L0H4T1">
    <property type="interactions" value="240"/>
</dbReference>
<dbReference type="Pfam" id="PF08438">
    <property type="entry name" value="YGR210-like_G4"/>
    <property type="match status" value="1"/>
</dbReference>
<reference evidence="5 6" key="1">
    <citation type="submission" date="2009-08" db="EMBL/GenBank/DDBJ databases">
        <title>The Genome Sequence of Spizellomyces punctatus strain DAOM BR117.</title>
        <authorList>
            <consortium name="The Broad Institute Genome Sequencing Platform"/>
            <person name="Russ C."/>
            <person name="Cuomo C."/>
            <person name="Shea T."/>
            <person name="Young S.K."/>
            <person name="Zeng Q."/>
            <person name="Koehrsen M."/>
            <person name="Haas B."/>
            <person name="Borodovsky M."/>
            <person name="Guigo R."/>
            <person name="Alvarado L."/>
            <person name="Berlin A."/>
            <person name="Bochicchio J."/>
            <person name="Borenstein D."/>
            <person name="Chapman S."/>
            <person name="Chen Z."/>
            <person name="Engels R."/>
            <person name="Freedman E."/>
            <person name="Gellesch M."/>
            <person name="Goldberg J."/>
            <person name="Griggs A."/>
            <person name="Gujja S."/>
            <person name="Heiman D."/>
            <person name="Hepburn T."/>
            <person name="Howarth C."/>
            <person name="Jen D."/>
            <person name="Larson L."/>
            <person name="Lewis B."/>
            <person name="Mehta T."/>
            <person name="Park D."/>
            <person name="Pearson M."/>
            <person name="Roberts A."/>
            <person name="Saif S."/>
            <person name="Shenoy N."/>
            <person name="Sisk P."/>
            <person name="Stolte C."/>
            <person name="Sykes S."/>
            <person name="Thomson T."/>
            <person name="Walk T."/>
            <person name="White J."/>
            <person name="Yandava C."/>
            <person name="Burger G."/>
            <person name="Gray M.W."/>
            <person name="Holland P.W.H."/>
            <person name="King N."/>
            <person name="Lang F.B.F."/>
            <person name="Roger A.J."/>
            <person name="Ruiz-Trillo I."/>
            <person name="Lander E."/>
            <person name="Nusbaum C."/>
        </authorList>
    </citation>
    <scope>NUCLEOTIDE SEQUENCE [LARGE SCALE GENOMIC DNA]</scope>
    <source>
        <strain evidence="5 6">DAOM BR117</strain>
    </source>
</reference>
<evidence type="ECO:0000256" key="2">
    <source>
        <dbReference type="ARBA" id="ARBA00023134"/>
    </source>
</evidence>
<keyword evidence="1" id="KW-0547">Nucleotide-binding</keyword>
<keyword evidence="2" id="KW-0342">GTP-binding</keyword>
<proteinExistence type="predicted"/>
<dbReference type="PRINTS" id="PR00326">
    <property type="entry name" value="GTP1OBG"/>
</dbReference>
<keyword evidence="6" id="KW-1185">Reference proteome</keyword>
<dbReference type="PANTHER" id="PTHR23305">
    <property type="entry name" value="OBG GTPASE FAMILY"/>
    <property type="match status" value="1"/>
</dbReference>
<dbReference type="InterPro" id="IPR013646">
    <property type="entry name" value="YGR210-like_G4"/>
</dbReference>
<dbReference type="InterPro" id="IPR027417">
    <property type="entry name" value="P-loop_NTPase"/>
</dbReference>
<dbReference type="PROSITE" id="PS51710">
    <property type="entry name" value="G_OBG"/>
    <property type="match status" value="1"/>
</dbReference>
<accession>A0A0L0H4T1</accession>
<dbReference type="Gene3D" id="1.10.8.470">
    <property type="match status" value="1"/>
</dbReference>
<feature type="domain" description="OBG-type G" evidence="4">
    <location>
        <begin position="6"/>
        <end position="275"/>
    </location>
</feature>
<feature type="region of interest" description="Disordered" evidence="3">
    <location>
        <begin position="414"/>
        <end position="447"/>
    </location>
</feature>
<evidence type="ECO:0000256" key="1">
    <source>
        <dbReference type="ARBA" id="ARBA00022741"/>
    </source>
</evidence>
<dbReference type="CDD" id="cd04938">
    <property type="entry name" value="TGS_Obg"/>
    <property type="match status" value="1"/>
</dbReference>
<dbReference type="Pfam" id="PF01926">
    <property type="entry name" value="MMR_HSR1"/>
    <property type="match status" value="1"/>
</dbReference>
<dbReference type="OrthoDB" id="545683at2759"/>
<dbReference type="OMA" id="WILGNLM"/>
<dbReference type="InterPro" id="IPR031167">
    <property type="entry name" value="G_OBG"/>
</dbReference>
<dbReference type="Proteomes" id="UP000053201">
    <property type="component" value="Unassembled WGS sequence"/>
</dbReference>
<dbReference type="RefSeq" id="XP_016603961.1">
    <property type="nucleotide sequence ID" value="XM_016756828.1"/>
</dbReference>
<dbReference type="GO" id="GO:0005525">
    <property type="term" value="F:GTP binding"/>
    <property type="evidence" value="ECO:0007669"/>
    <property type="project" value="UniProtKB-KW"/>
</dbReference>
<evidence type="ECO:0000313" key="5">
    <source>
        <dbReference type="EMBL" id="KNC95921.1"/>
    </source>
</evidence>
<name>A0A0L0H4T1_SPIPD</name>
<dbReference type="GO" id="GO:0005737">
    <property type="term" value="C:cytoplasm"/>
    <property type="evidence" value="ECO:0007669"/>
    <property type="project" value="TreeGrafter"/>
</dbReference>
<dbReference type="GO" id="GO:0016887">
    <property type="term" value="F:ATP hydrolysis activity"/>
    <property type="evidence" value="ECO:0007669"/>
    <property type="project" value="TreeGrafter"/>
</dbReference>
<dbReference type="InterPro" id="IPR006073">
    <property type="entry name" value="GTP-bd"/>
</dbReference>
<sequence length="447" mass="49527">MGASDVLIACVGKPSAGKSSFLNAATDATAKVGNFPFTTIKPNTAVAYVPFDCPCKKFGKEKLCQPRYGRCIDGKRYVPVKILDVAGLVPGASEGKGLGNQFLDDLRTADALIHVVDVSGTTDQDGKETVGYDPINDIDWLRSEIYSWIFNNLKKRWGNIVRRHVALKAPIGETLQTQFSGYGSNLSMANRALDRSGIKEALENWDDETLGRLVDAFLDERFPTVVALNKIDLPDSDKNIDRICRKYGEQRIVLTSALAETFLRKLHKQKYIHYYEGTDRFDLAEDQESPSEAERLKPLDEKTRSRLEKVQDLVLFRYGTTGVQDVLTRAIELLGLIPMYPVRNINNFTSGSGGRTGGVFRDCLLVQPGTTIREFAKMVHPEIDKYYQYAETVGSRRLGEDDLVSPEINVISFKTSQEIKPPQPSSTGAGSGGGPKTGTKKDKDNKE</sequence>
<dbReference type="STRING" id="645134.A0A0L0H4T1"/>
<organism evidence="5 6">
    <name type="scientific">Spizellomyces punctatus (strain DAOM BR117)</name>
    <dbReference type="NCBI Taxonomy" id="645134"/>
    <lineage>
        <taxon>Eukaryota</taxon>
        <taxon>Fungi</taxon>
        <taxon>Fungi incertae sedis</taxon>
        <taxon>Chytridiomycota</taxon>
        <taxon>Chytridiomycota incertae sedis</taxon>
        <taxon>Chytridiomycetes</taxon>
        <taxon>Spizellomycetales</taxon>
        <taxon>Spizellomycetaceae</taxon>
        <taxon>Spizellomyces</taxon>
    </lineage>
</organism>
<dbReference type="CDD" id="cd01899">
    <property type="entry name" value="Ygr210"/>
    <property type="match status" value="1"/>
</dbReference>
<evidence type="ECO:0000259" key="4">
    <source>
        <dbReference type="PROSITE" id="PS51710"/>
    </source>
</evidence>
<gene>
    <name evidence="5" type="ORF">SPPG_08677</name>
</gene>
<dbReference type="Gene3D" id="3.10.20.30">
    <property type="match status" value="1"/>
</dbReference>
<evidence type="ECO:0000256" key="3">
    <source>
        <dbReference type="SAM" id="MobiDB-lite"/>
    </source>
</evidence>
<dbReference type="SUPFAM" id="SSF52540">
    <property type="entry name" value="P-loop containing nucleoside triphosphate hydrolases"/>
    <property type="match status" value="1"/>
</dbReference>
<dbReference type="AlphaFoldDB" id="A0A0L0H4T1"/>
<dbReference type="FunFam" id="1.10.8.470:FF:000001">
    <property type="entry name" value="GTP-binding protein homolog"/>
    <property type="match status" value="1"/>
</dbReference>
<dbReference type="InterPro" id="IPR012675">
    <property type="entry name" value="Beta-grasp_dom_sf"/>
</dbReference>
<dbReference type="InParanoid" id="A0A0L0H4T1"/>
<dbReference type="Gene3D" id="3.40.50.300">
    <property type="entry name" value="P-loop containing nucleotide triphosphate hydrolases"/>
    <property type="match status" value="1"/>
</dbReference>
<dbReference type="VEuPathDB" id="FungiDB:SPPG_08677"/>
<protein>
    <recommendedName>
        <fullName evidence="4">OBG-type G domain-containing protein</fullName>
    </recommendedName>
</protein>
<dbReference type="PANTHER" id="PTHR23305:SF1">
    <property type="entry name" value="OBG-TYPE G DOMAIN-CONTAINING PROTEIN"/>
    <property type="match status" value="1"/>
</dbReference>